<accession>G0A4A3</accession>
<protein>
    <submittedName>
        <fullName evidence="2">Alpha/beta hydrolase fold protein</fullName>
    </submittedName>
</protein>
<dbReference type="PANTHER" id="PTHR43798">
    <property type="entry name" value="MONOACYLGLYCEROL LIPASE"/>
    <property type="match status" value="1"/>
</dbReference>
<keyword evidence="3" id="KW-1185">Reference proteome</keyword>
<dbReference type="EMBL" id="CP002738">
    <property type="protein sequence ID" value="AEG00319.1"/>
    <property type="molecule type" value="Genomic_DNA"/>
</dbReference>
<gene>
    <name evidence="2" type="ordered locus">Metme_1903</name>
</gene>
<reference evidence="2 3" key="1">
    <citation type="journal article" date="2011" name="J. Bacteriol.">
        <title>Complete Genome Sequence of the Aerobic Marine Methanotroph Methylomonas methanica MC09.</title>
        <authorList>
            <person name="Boden R."/>
            <person name="Cunliffe M."/>
            <person name="Scanlan J."/>
            <person name="Moussard H."/>
            <person name="Kits K.D."/>
            <person name="Klotz M.G."/>
            <person name="Jetten M.S."/>
            <person name="Vuilleumier S."/>
            <person name="Han J."/>
            <person name="Peters L."/>
            <person name="Mikhailova N."/>
            <person name="Teshima H."/>
            <person name="Tapia R."/>
            <person name="Kyrpides N."/>
            <person name="Ivanova N."/>
            <person name="Pagani I."/>
            <person name="Cheng J.F."/>
            <person name="Goodwin L."/>
            <person name="Han C."/>
            <person name="Hauser L."/>
            <person name="Land M.L."/>
            <person name="Lapidus A."/>
            <person name="Lucas S."/>
            <person name="Pitluck S."/>
            <person name="Woyke T."/>
            <person name="Stein L."/>
            <person name="Murrell J.C."/>
        </authorList>
    </citation>
    <scope>NUCLEOTIDE SEQUENCE [LARGE SCALE GENOMIC DNA]</scope>
    <source>
        <strain evidence="2 3">MC09</strain>
    </source>
</reference>
<reference key="2">
    <citation type="submission" date="2011-05" db="EMBL/GenBank/DDBJ databases">
        <title>Complete genome sequence of the aerobic marine methanotroph Methylomonas methanica MC09.</title>
        <authorList>
            <person name="Boden R."/>
            <person name="Cunliffe M."/>
            <person name="Scanlan J."/>
            <person name="Moussard H."/>
            <person name="Kits K.D."/>
            <person name="Klotz M."/>
            <person name="Jetten M."/>
            <person name="Vuilleumier S."/>
            <person name="Han J."/>
            <person name="Peters L."/>
            <person name="Mikhailova N."/>
            <person name="Teshima H."/>
            <person name="Tapia R."/>
            <person name="Kyrpides N."/>
            <person name="Ivanova N."/>
            <person name="Pagani I."/>
            <person name="Cheng J.-F."/>
            <person name="Goodwin L."/>
            <person name="Han C."/>
            <person name="Hauser L."/>
            <person name="Land M."/>
            <person name="Lapidus A."/>
            <person name="Lucas S."/>
            <person name="Pitluck S."/>
            <person name="Woyke T."/>
            <person name="Stein L.Y."/>
            <person name="Murrell C."/>
        </authorList>
    </citation>
    <scope>NUCLEOTIDE SEQUENCE</scope>
    <source>
        <strain>MC09</strain>
    </source>
</reference>
<dbReference type="eggNOG" id="COG2267">
    <property type="taxonomic scope" value="Bacteria"/>
</dbReference>
<dbReference type="OrthoDB" id="5290302at2"/>
<dbReference type="GO" id="GO:0016787">
    <property type="term" value="F:hydrolase activity"/>
    <property type="evidence" value="ECO:0007669"/>
    <property type="project" value="UniProtKB-KW"/>
</dbReference>
<keyword evidence="2" id="KW-0378">Hydrolase</keyword>
<dbReference type="InterPro" id="IPR000073">
    <property type="entry name" value="AB_hydrolase_1"/>
</dbReference>
<reference evidence="3" key="3">
    <citation type="submission" date="2011-05" db="EMBL/GenBank/DDBJ databases">
        <title>Complete sequence of Methylomonas methanica MC09.</title>
        <authorList>
            <consortium name="US DOE Joint Genome Institute"/>
            <person name="Lucas S."/>
            <person name="Han J."/>
            <person name="Lapidus A."/>
            <person name="Cheng J.-F."/>
            <person name="Goodwin L."/>
            <person name="Pitluck S."/>
            <person name="Peters L."/>
            <person name="Mikhailova N."/>
            <person name="Teshima H."/>
            <person name="Han C."/>
            <person name="Tapia R."/>
            <person name="Land M."/>
            <person name="Hauser L."/>
            <person name="Kyrpides N."/>
            <person name="Ivanova N."/>
            <person name="Pagani I."/>
            <person name="Stein L."/>
            <person name="Woyke T."/>
        </authorList>
    </citation>
    <scope>NUCLEOTIDE SEQUENCE [LARGE SCALE GENOMIC DNA]</scope>
    <source>
        <strain evidence="3">MC09</strain>
    </source>
</reference>
<dbReference type="Gene3D" id="3.40.50.1820">
    <property type="entry name" value="alpha/beta hydrolase"/>
    <property type="match status" value="1"/>
</dbReference>
<name>G0A4A3_METMM</name>
<organism evidence="2 3">
    <name type="scientific">Methylomonas methanica (strain DSM 25384 / MC09)</name>
    <dbReference type="NCBI Taxonomy" id="857087"/>
    <lineage>
        <taxon>Bacteria</taxon>
        <taxon>Pseudomonadati</taxon>
        <taxon>Pseudomonadota</taxon>
        <taxon>Gammaproteobacteria</taxon>
        <taxon>Methylococcales</taxon>
        <taxon>Methylococcaceae</taxon>
        <taxon>Methylomonas</taxon>
    </lineage>
</organism>
<sequence length="262" mass="30200">MNKRSGRHWLLLRGLSREAGHWGEFLPLLQAQFPQDRIYTLDLPGTGRRHQETSPDTINAIMESVRQQALTEELLNQPLTIIGLSLGGMVAWEWSLRYPQDICAAALINSSMASLSPFYQRLRWQSYPNFFKIMMQNSDFSRELAIIRCVANRRDRDREIAMQWAEIQAERPVKLCNTVRQLKAAARYRPGKNKPDMPLILLSGRGDRLVAPTCSVAIQTEWQLQLKSHPWAGHDLTLDDSDWVVKHLKDWVEQLSMPPEIT</sequence>
<dbReference type="AlphaFoldDB" id="G0A4A3"/>
<evidence type="ECO:0000313" key="2">
    <source>
        <dbReference type="EMBL" id="AEG00319.1"/>
    </source>
</evidence>
<dbReference type="Pfam" id="PF12697">
    <property type="entry name" value="Abhydrolase_6"/>
    <property type="match status" value="1"/>
</dbReference>
<dbReference type="RefSeq" id="WP_013818570.1">
    <property type="nucleotide sequence ID" value="NC_015572.1"/>
</dbReference>
<dbReference type="InterPro" id="IPR029058">
    <property type="entry name" value="AB_hydrolase_fold"/>
</dbReference>
<feature type="domain" description="AB hydrolase-1" evidence="1">
    <location>
        <begin position="10"/>
        <end position="245"/>
    </location>
</feature>
<dbReference type="KEGG" id="mmt:Metme_1903"/>
<evidence type="ECO:0000313" key="3">
    <source>
        <dbReference type="Proteomes" id="UP000008888"/>
    </source>
</evidence>
<dbReference type="SUPFAM" id="SSF53474">
    <property type="entry name" value="alpha/beta-Hydrolases"/>
    <property type="match status" value="1"/>
</dbReference>
<dbReference type="STRING" id="857087.Metme_1903"/>
<dbReference type="Proteomes" id="UP000008888">
    <property type="component" value="Chromosome"/>
</dbReference>
<proteinExistence type="predicted"/>
<dbReference type="PRINTS" id="PR00111">
    <property type="entry name" value="ABHYDROLASE"/>
</dbReference>
<evidence type="ECO:0000259" key="1">
    <source>
        <dbReference type="Pfam" id="PF12697"/>
    </source>
</evidence>
<dbReference type="InterPro" id="IPR050266">
    <property type="entry name" value="AB_hydrolase_sf"/>
</dbReference>
<dbReference type="HOGENOM" id="CLU_075806_0_0_6"/>